<feature type="chain" id="PRO_5012746634" evidence="2">
    <location>
        <begin position="25"/>
        <end position="83"/>
    </location>
</feature>
<evidence type="ECO:0000256" key="1">
    <source>
        <dbReference type="SAM" id="MobiDB-lite"/>
    </source>
</evidence>
<gene>
    <name evidence="3" type="ORF">A4A49_04896</name>
</gene>
<reference evidence="3" key="1">
    <citation type="submission" date="2016-11" db="EMBL/GenBank/DDBJ databases">
        <title>The genome of Nicotiana attenuata.</title>
        <authorList>
            <person name="Xu S."/>
            <person name="Brockmoeller T."/>
            <person name="Gaquerel E."/>
            <person name="Navarro A."/>
            <person name="Kuhl H."/>
            <person name="Gase K."/>
            <person name="Ling Z."/>
            <person name="Zhou W."/>
            <person name="Kreitzer C."/>
            <person name="Stanke M."/>
            <person name="Tang H."/>
            <person name="Lyons E."/>
            <person name="Pandey P."/>
            <person name="Pandey S.P."/>
            <person name="Timmermann B."/>
            <person name="Baldwin I.T."/>
        </authorList>
    </citation>
    <scope>NUCLEOTIDE SEQUENCE [LARGE SCALE GENOMIC DNA]</scope>
    <source>
        <strain evidence="3">UT</strain>
    </source>
</reference>
<keyword evidence="2" id="KW-0732">Signal</keyword>
<feature type="signal peptide" evidence="2">
    <location>
        <begin position="1"/>
        <end position="24"/>
    </location>
</feature>
<name>A0A1J6IUD9_NICAT</name>
<evidence type="ECO:0000256" key="2">
    <source>
        <dbReference type="SAM" id="SignalP"/>
    </source>
</evidence>
<dbReference type="EMBL" id="MJEQ01037183">
    <property type="protein sequence ID" value="OIT08462.1"/>
    <property type="molecule type" value="Genomic_DNA"/>
</dbReference>
<comment type="caution">
    <text evidence="3">The sequence shown here is derived from an EMBL/GenBank/DDBJ whole genome shotgun (WGS) entry which is preliminary data.</text>
</comment>
<accession>A0A1J6IUD9</accession>
<dbReference type="Gramene" id="OIT08462">
    <property type="protein sequence ID" value="OIT08462"/>
    <property type="gene ID" value="A4A49_04896"/>
</dbReference>
<evidence type="ECO:0000313" key="4">
    <source>
        <dbReference type="Proteomes" id="UP000187609"/>
    </source>
</evidence>
<dbReference type="Proteomes" id="UP000187609">
    <property type="component" value="Unassembled WGS sequence"/>
</dbReference>
<protein>
    <submittedName>
        <fullName evidence="3">Uncharacterized protein</fullName>
    </submittedName>
</protein>
<keyword evidence="4" id="KW-1185">Reference proteome</keyword>
<feature type="compositionally biased region" description="Polar residues" evidence="1">
    <location>
        <begin position="72"/>
        <end position="83"/>
    </location>
</feature>
<evidence type="ECO:0000313" key="3">
    <source>
        <dbReference type="EMBL" id="OIT08462.1"/>
    </source>
</evidence>
<sequence>MENTYRRIFLLLFLFISNLFMVSSRTFPIVDIIPRRSAVSFTSFSVNPGKVNESMVEPEKAVRNSLRKKPPSSWNPIQNSLHP</sequence>
<feature type="region of interest" description="Disordered" evidence="1">
    <location>
        <begin position="55"/>
        <end position="83"/>
    </location>
</feature>
<organism evidence="3 4">
    <name type="scientific">Nicotiana attenuata</name>
    <name type="common">Coyote tobacco</name>
    <dbReference type="NCBI Taxonomy" id="49451"/>
    <lineage>
        <taxon>Eukaryota</taxon>
        <taxon>Viridiplantae</taxon>
        <taxon>Streptophyta</taxon>
        <taxon>Embryophyta</taxon>
        <taxon>Tracheophyta</taxon>
        <taxon>Spermatophyta</taxon>
        <taxon>Magnoliopsida</taxon>
        <taxon>eudicotyledons</taxon>
        <taxon>Gunneridae</taxon>
        <taxon>Pentapetalae</taxon>
        <taxon>asterids</taxon>
        <taxon>lamiids</taxon>
        <taxon>Solanales</taxon>
        <taxon>Solanaceae</taxon>
        <taxon>Nicotianoideae</taxon>
        <taxon>Nicotianeae</taxon>
        <taxon>Nicotiana</taxon>
    </lineage>
</organism>
<dbReference type="AlphaFoldDB" id="A0A1J6IUD9"/>
<proteinExistence type="predicted"/>